<dbReference type="PROSITE" id="PS01124">
    <property type="entry name" value="HTH_ARAC_FAMILY_2"/>
    <property type="match status" value="1"/>
</dbReference>
<dbReference type="Pfam" id="PF12833">
    <property type="entry name" value="HTH_18"/>
    <property type="match status" value="1"/>
</dbReference>
<keyword evidence="3" id="KW-0804">Transcription</keyword>
<keyword evidence="1" id="KW-0805">Transcription regulation</keyword>
<dbReference type="Proteomes" id="UP000445000">
    <property type="component" value="Unassembled WGS sequence"/>
</dbReference>
<evidence type="ECO:0000256" key="2">
    <source>
        <dbReference type="ARBA" id="ARBA00023125"/>
    </source>
</evidence>
<evidence type="ECO:0000256" key="1">
    <source>
        <dbReference type="ARBA" id="ARBA00023015"/>
    </source>
</evidence>
<accession>A0A829YIR3</accession>
<dbReference type="InterPro" id="IPR009057">
    <property type="entry name" value="Homeodomain-like_sf"/>
</dbReference>
<dbReference type="PROSITE" id="PS00041">
    <property type="entry name" value="HTH_ARAC_FAMILY_1"/>
    <property type="match status" value="1"/>
</dbReference>
<dbReference type="EMBL" id="BLJN01000004">
    <property type="protein sequence ID" value="GFE82406.1"/>
    <property type="molecule type" value="Genomic_DNA"/>
</dbReference>
<dbReference type="SUPFAM" id="SSF46689">
    <property type="entry name" value="Homeodomain-like"/>
    <property type="match status" value="2"/>
</dbReference>
<sequence>MPDLRDRWLGFIHRHLMPYHLGSGAATHRDFAMEAEGRSVDDWSIIRITTTAGKGQLMRDRKQIAADFRERYIMYISLRDSIEFEQFGRKSRCEAGTATLLSSSDPLVHSKFGDNDTIGLGIPREFVDQRLMGVERRCLTPISVGDGLGRLMAESLLSLQRNAAKMSDDEFVKAAHPLADLVLLAFAGQADVTTSSTCVRTSNLARAKRLIREQLSDPDLRLEDIARACGFSLSYLHKLFRDDGRTAREYVNEERLQKAHLLLKSGRAVSVTNVALECGFSNMSHFSTAFRAAFGLSPRDVLSKRWS</sequence>
<keyword evidence="2" id="KW-0238">DNA-binding</keyword>
<protein>
    <submittedName>
        <fullName evidence="5">Transcriptional regulator FeaR</fullName>
    </submittedName>
</protein>
<dbReference type="InterPro" id="IPR050204">
    <property type="entry name" value="AraC_XylS_family_regulators"/>
</dbReference>
<proteinExistence type="predicted"/>
<dbReference type="Gene3D" id="1.10.10.60">
    <property type="entry name" value="Homeodomain-like"/>
    <property type="match status" value="1"/>
</dbReference>
<keyword evidence="6" id="KW-1185">Reference proteome</keyword>
<dbReference type="InterPro" id="IPR035418">
    <property type="entry name" value="AraC-bd_2"/>
</dbReference>
<reference evidence="6" key="1">
    <citation type="submission" date="2020-01" db="EMBL/GenBank/DDBJ databases">
        <title>'Steroidobacter agaridevorans' sp. nov., agar-degrading bacteria isolated from rhizosphere soils.</title>
        <authorList>
            <person name="Ikenaga M."/>
            <person name="Kataoka M."/>
            <person name="Murouchi A."/>
            <person name="Katsuragi S."/>
            <person name="Sakai M."/>
        </authorList>
    </citation>
    <scope>NUCLEOTIDE SEQUENCE [LARGE SCALE GENOMIC DNA]</scope>
    <source>
        <strain evidence="6">YU21-B</strain>
    </source>
</reference>
<gene>
    <name evidence="5" type="ORF">GCM10011487_44060</name>
</gene>
<comment type="caution">
    <text evidence="5">The sequence shown here is derived from an EMBL/GenBank/DDBJ whole genome shotgun (WGS) entry which is preliminary data.</text>
</comment>
<dbReference type="PRINTS" id="PR00032">
    <property type="entry name" value="HTHARAC"/>
</dbReference>
<feature type="domain" description="HTH araC/xylS-type" evidence="4">
    <location>
        <begin position="205"/>
        <end position="304"/>
    </location>
</feature>
<evidence type="ECO:0000256" key="3">
    <source>
        <dbReference type="ARBA" id="ARBA00023163"/>
    </source>
</evidence>
<dbReference type="InterPro" id="IPR020449">
    <property type="entry name" value="Tscrpt_reg_AraC-type_HTH"/>
</dbReference>
<name>A0A829YIR3_9GAMM</name>
<evidence type="ECO:0000313" key="5">
    <source>
        <dbReference type="EMBL" id="GFE82406.1"/>
    </source>
</evidence>
<evidence type="ECO:0000313" key="6">
    <source>
        <dbReference type="Proteomes" id="UP000445000"/>
    </source>
</evidence>
<dbReference type="PANTHER" id="PTHR46796:SF6">
    <property type="entry name" value="ARAC SUBFAMILY"/>
    <property type="match status" value="1"/>
</dbReference>
<dbReference type="SMART" id="SM00342">
    <property type="entry name" value="HTH_ARAC"/>
    <property type="match status" value="1"/>
</dbReference>
<dbReference type="InterPro" id="IPR018060">
    <property type="entry name" value="HTH_AraC"/>
</dbReference>
<dbReference type="AlphaFoldDB" id="A0A829YIR3"/>
<dbReference type="Pfam" id="PF14525">
    <property type="entry name" value="AraC_binding_2"/>
    <property type="match status" value="1"/>
</dbReference>
<dbReference type="GO" id="GO:0043565">
    <property type="term" value="F:sequence-specific DNA binding"/>
    <property type="evidence" value="ECO:0007669"/>
    <property type="project" value="InterPro"/>
</dbReference>
<dbReference type="GO" id="GO:0003700">
    <property type="term" value="F:DNA-binding transcription factor activity"/>
    <property type="evidence" value="ECO:0007669"/>
    <property type="project" value="InterPro"/>
</dbReference>
<evidence type="ECO:0000259" key="4">
    <source>
        <dbReference type="PROSITE" id="PS01124"/>
    </source>
</evidence>
<dbReference type="InterPro" id="IPR018062">
    <property type="entry name" value="HTH_AraC-typ_CS"/>
</dbReference>
<organism evidence="5 6">
    <name type="scientific">Steroidobacter agaridevorans</name>
    <dbReference type="NCBI Taxonomy" id="2695856"/>
    <lineage>
        <taxon>Bacteria</taxon>
        <taxon>Pseudomonadati</taxon>
        <taxon>Pseudomonadota</taxon>
        <taxon>Gammaproteobacteria</taxon>
        <taxon>Steroidobacterales</taxon>
        <taxon>Steroidobacteraceae</taxon>
        <taxon>Steroidobacter</taxon>
    </lineage>
</organism>
<dbReference type="PANTHER" id="PTHR46796">
    <property type="entry name" value="HTH-TYPE TRANSCRIPTIONAL ACTIVATOR RHAS-RELATED"/>
    <property type="match status" value="1"/>
</dbReference>